<dbReference type="Pfam" id="PF00561">
    <property type="entry name" value="Abhydrolase_1"/>
    <property type="match status" value="1"/>
</dbReference>
<dbReference type="EMBL" id="VCQU01000003">
    <property type="protein sequence ID" value="NMN95493.1"/>
    <property type="molecule type" value="Genomic_DNA"/>
</dbReference>
<feature type="domain" description="AB hydrolase-1" evidence="2">
    <location>
        <begin position="27"/>
        <end position="270"/>
    </location>
</feature>
<reference evidence="3 4" key="2">
    <citation type="submission" date="2020-06" db="EMBL/GenBank/DDBJ databases">
        <title>Antribacter stalactiti gen. nov., sp. nov., a new member of the family Nacardiaceae isolated from a cave.</title>
        <authorList>
            <person name="Kim I.S."/>
        </authorList>
    </citation>
    <scope>NUCLEOTIDE SEQUENCE [LARGE SCALE GENOMIC DNA]</scope>
    <source>
        <strain evidence="3 4">YC2-7</strain>
    </source>
</reference>
<dbReference type="GO" id="GO:0016787">
    <property type="term" value="F:hydrolase activity"/>
    <property type="evidence" value="ECO:0007669"/>
    <property type="project" value="UniProtKB-KW"/>
</dbReference>
<sequence length="296" mass="32373">MAERISTYTNDGHTFDVIDDGPLDGTPVVLLHGFPQTALEWSRVAPFLHDRGYRTIAPTQRGYSPGARPRGRYAYRMSALVGDATALIAAIGAGPVHLVGHDWGSAVAWSTATRHPNLVRTLTSVSAPHPMAFMRSMVTSSQAARSFYMALFQVPWIPEVVISRAFAATARPDVRRRALEMSQLDGEQFDRINRDVVQSGALKYALNWYRAMLITTPGGAAKTVSAPTTHVWSTRDSALVRKGADLTAEYATGPYRLEILDATHWIPEERPAELADIIAARVDGSDRVSGVPPVHE</sequence>
<dbReference type="InterPro" id="IPR000639">
    <property type="entry name" value="Epox_hydrolase-like"/>
</dbReference>
<evidence type="ECO:0000313" key="3">
    <source>
        <dbReference type="EMBL" id="NMN95493.1"/>
    </source>
</evidence>
<dbReference type="Gene3D" id="3.40.50.1820">
    <property type="entry name" value="alpha/beta hydrolase"/>
    <property type="match status" value="1"/>
</dbReference>
<keyword evidence="1 3" id="KW-0378">Hydrolase</keyword>
<dbReference type="PANTHER" id="PTHR43329">
    <property type="entry name" value="EPOXIDE HYDROLASE"/>
    <property type="match status" value="1"/>
</dbReference>
<dbReference type="InterPro" id="IPR000073">
    <property type="entry name" value="AB_hydrolase_1"/>
</dbReference>
<protein>
    <submittedName>
        <fullName evidence="3">Alpha/beta fold hydrolase</fullName>
    </submittedName>
</protein>
<gene>
    <name evidence="3" type="ORF">FGL95_10665</name>
</gene>
<organism evidence="3 4">
    <name type="scientific">Antrihabitans stalactiti</name>
    <dbReference type="NCBI Taxonomy" id="2584121"/>
    <lineage>
        <taxon>Bacteria</taxon>
        <taxon>Bacillati</taxon>
        <taxon>Actinomycetota</taxon>
        <taxon>Actinomycetes</taxon>
        <taxon>Mycobacteriales</taxon>
        <taxon>Nocardiaceae</taxon>
        <taxon>Antrihabitans</taxon>
    </lineage>
</organism>
<keyword evidence="4" id="KW-1185">Reference proteome</keyword>
<dbReference type="InterPro" id="IPR029058">
    <property type="entry name" value="AB_hydrolase_fold"/>
</dbReference>
<dbReference type="RefSeq" id="WP_169586418.1">
    <property type="nucleotide sequence ID" value="NZ_VCQU01000003.1"/>
</dbReference>
<dbReference type="AlphaFoldDB" id="A0A848K9L8"/>
<dbReference type="PRINTS" id="PR00412">
    <property type="entry name" value="EPOXHYDRLASE"/>
</dbReference>
<proteinExistence type="predicted"/>
<accession>A0A848K9L8</accession>
<dbReference type="Proteomes" id="UP000535543">
    <property type="component" value="Unassembled WGS sequence"/>
</dbReference>
<evidence type="ECO:0000259" key="2">
    <source>
        <dbReference type="Pfam" id="PF00561"/>
    </source>
</evidence>
<dbReference type="SUPFAM" id="SSF53474">
    <property type="entry name" value="alpha/beta-Hydrolases"/>
    <property type="match status" value="1"/>
</dbReference>
<evidence type="ECO:0000256" key="1">
    <source>
        <dbReference type="ARBA" id="ARBA00022801"/>
    </source>
</evidence>
<comment type="caution">
    <text evidence="3">The sequence shown here is derived from an EMBL/GenBank/DDBJ whole genome shotgun (WGS) entry which is preliminary data.</text>
</comment>
<reference evidence="3 4" key="1">
    <citation type="submission" date="2019-05" db="EMBL/GenBank/DDBJ databases">
        <authorList>
            <person name="Lee S.D."/>
        </authorList>
    </citation>
    <scope>NUCLEOTIDE SEQUENCE [LARGE SCALE GENOMIC DNA]</scope>
    <source>
        <strain evidence="3 4">YC2-7</strain>
    </source>
</reference>
<evidence type="ECO:0000313" key="4">
    <source>
        <dbReference type="Proteomes" id="UP000535543"/>
    </source>
</evidence>
<name>A0A848K9L8_9NOCA</name>